<feature type="non-terminal residue" evidence="2">
    <location>
        <position position="173"/>
    </location>
</feature>
<evidence type="ECO:0000313" key="3">
    <source>
        <dbReference type="Proteomes" id="UP000308197"/>
    </source>
</evidence>
<dbReference type="InParanoid" id="A0A5C3PA15"/>
<dbReference type="EMBL" id="ML211251">
    <property type="protein sequence ID" value="TFK85468.1"/>
    <property type="molecule type" value="Genomic_DNA"/>
</dbReference>
<keyword evidence="1" id="KW-0472">Membrane</keyword>
<sequence length="173" mass="20291">LLDLFPSVKAKVLLEIARHEFEPSNLYKLDLKYRDKAGHLGLDFNGKTLTLQDPTTKDYPSFHSLFTPLTTYIRETSIMCRKHVCLMYFDILVAFAATSGIATAAYHVARGSYRYLAQLETFHDKFQWSAVLHYHMEFHHERLCEMSCGDYSQWEQIDMKLQARYLVGRERTR</sequence>
<keyword evidence="1" id="KW-1133">Transmembrane helix</keyword>
<dbReference type="AlphaFoldDB" id="A0A5C3PA15"/>
<gene>
    <name evidence="2" type="ORF">K466DRAFT_447233</name>
</gene>
<protein>
    <submittedName>
        <fullName evidence="2">Uncharacterized protein</fullName>
    </submittedName>
</protein>
<reference evidence="2 3" key="1">
    <citation type="journal article" date="2019" name="Nat. Ecol. Evol.">
        <title>Megaphylogeny resolves global patterns of mushroom evolution.</title>
        <authorList>
            <person name="Varga T."/>
            <person name="Krizsan K."/>
            <person name="Foldi C."/>
            <person name="Dima B."/>
            <person name="Sanchez-Garcia M."/>
            <person name="Sanchez-Ramirez S."/>
            <person name="Szollosi G.J."/>
            <person name="Szarkandi J.G."/>
            <person name="Papp V."/>
            <person name="Albert L."/>
            <person name="Andreopoulos W."/>
            <person name="Angelini C."/>
            <person name="Antonin V."/>
            <person name="Barry K.W."/>
            <person name="Bougher N.L."/>
            <person name="Buchanan P."/>
            <person name="Buyck B."/>
            <person name="Bense V."/>
            <person name="Catcheside P."/>
            <person name="Chovatia M."/>
            <person name="Cooper J."/>
            <person name="Damon W."/>
            <person name="Desjardin D."/>
            <person name="Finy P."/>
            <person name="Geml J."/>
            <person name="Haridas S."/>
            <person name="Hughes K."/>
            <person name="Justo A."/>
            <person name="Karasinski D."/>
            <person name="Kautmanova I."/>
            <person name="Kiss B."/>
            <person name="Kocsube S."/>
            <person name="Kotiranta H."/>
            <person name="LaButti K.M."/>
            <person name="Lechner B.E."/>
            <person name="Liimatainen K."/>
            <person name="Lipzen A."/>
            <person name="Lukacs Z."/>
            <person name="Mihaltcheva S."/>
            <person name="Morgado L.N."/>
            <person name="Niskanen T."/>
            <person name="Noordeloos M.E."/>
            <person name="Ohm R.A."/>
            <person name="Ortiz-Santana B."/>
            <person name="Ovrebo C."/>
            <person name="Racz N."/>
            <person name="Riley R."/>
            <person name="Savchenko A."/>
            <person name="Shiryaev A."/>
            <person name="Soop K."/>
            <person name="Spirin V."/>
            <person name="Szebenyi C."/>
            <person name="Tomsovsky M."/>
            <person name="Tulloss R.E."/>
            <person name="Uehling J."/>
            <person name="Grigoriev I.V."/>
            <person name="Vagvolgyi C."/>
            <person name="Papp T."/>
            <person name="Martin F.M."/>
            <person name="Miettinen O."/>
            <person name="Hibbett D.S."/>
            <person name="Nagy L.G."/>
        </authorList>
    </citation>
    <scope>NUCLEOTIDE SEQUENCE [LARGE SCALE GENOMIC DNA]</scope>
    <source>
        <strain evidence="2 3">HHB13444</strain>
    </source>
</reference>
<keyword evidence="3" id="KW-1185">Reference proteome</keyword>
<evidence type="ECO:0000256" key="1">
    <source>
        <dbReference type="SAM" id="Phobius"/>
    </source>
</evidence>
<keyword evidence="1" id="KW-0812">Transmembrane</keyword>
<feature type="non-terminal residue" evidence="2">
    <location>
        <position position="1"/>
    </location>
</feature>
<dbReference type="Proteomes" id="UP000308197">
    <property type="component" value="Unassembled WGS sequence"/>
</dbReference>
<accession>A0A5C3PA15</accession>
<dbReference type="STRING" id="1314778.A0A5C3PA15"/>
<name>A0A5C3PA15_9APHY</name>
<organism evidence="2 3">
    <name type="scientific">Polyporus arcularius HHB13444</name>
    <dbReference type="NCBI Taxonomy" id="1314778"/>
    <lineage>
        <taxon>Eukaryota</taxon>
        <taxon>Fungi</taxon>
        <taxon>Dikarya</taxon>
        <taxon>Basidiomycota</taxon>
        <taxon>Agaricomycotina</taxon>
        <taxon>Agaricomycetes</taxon>
        <taxon>Polyporales</taxon>
        <taxon>Polyporaceae</taxon>
        <taxon>Polyporus</taxon>
    </lineage>
</organism>
<evidence type="ECO:0000313" key="2">
    <source>
        <dbReference type="EMBL" id="TFK85468.1"/>
    </source>
</evidence>
<proteinExistence type="predicted"/>
<feature type="transmembrane region" description="Helical" evidence="1">
    <location>
        <begin position="86"/>
        <end position="109"/>
    </location>
</feature>